<dbReference type="InterPro" id="IPR050338">
    <property type="entry name" value="DisA"/>
</dbReference>
<dbReference type="Pfam" id="PF19293">
    <property type="entry name" value="CdaA_N"/>
    <property type="match status" value="1"/>
</dbReference>
<evidence type="ECO:0000313" key="13">
    <source>
        <dbReference type="Proteomes" id="UP000190852"/>
    </source>
</evidence>
<name>A0A1T5DNY3_9BACT</name>
<gene>
    <name evidence="10" type="primary">dacA</name>
    <name evidence="12" type="ORF">SAMN05660349_02541</name>
</gene>
<accession>A0A1T5DNY3</accession>
<dbReference type="NCBIfam" id="TIGR00159">
    <property type="entry name" value="diadenylate cyclase CdaA"/>
    <property type="match status" value="1"/>
</dbReference>
<keyword evidence="6 10" id="KW-0547">Nucleotide-binding</keyword>
<evidence type="ECO:0000256" key="9">
    <source>
        <dbReference type="ARBA" id="ARBA00023136"/>
    </source>
</evidence>
<keyword evidence="4 10" id="KW-0812">Transmembrane</keyword>
<dbReference type="GO" id="GO:0106408">
    <property type="term" value="F:diadenylate cyclase activity"/>
    <property type="evidence" value="ECO:0007669"/>
    <property type="project" value="UniProtKB-EC"/>
</dbReference>
<keyword evidence="7 10" id="KW-0067">ATP-binding</keyword>
<evidence type="ECO:0000313" key="12">
    <source>
        <dbReference type="EMBL" id="SKB73301.1"/>
    </source>
</evidence>
<comment type="catalytic activity">
    <reaction evidence="1 10">
        <text>2 ATP = 3',3'-c-di-AMP + 2 diphosphate</text>
        <dbReference type="Rhea" id="RHEA:35655"/>
        <dbReference type="ChEBI" id="CHEBI:30616"/>
        <dbReference type="ChEBI" id="CHEBI:33019"/>
        <dbReference type="ChEBI" id="CHEBI:71500"/>
        <dbReference type="EC" id="2.7.7.85"/>
    </reaction>
</comment>
<dbReference type="EC" id="2.7.7.85" evidence="10"/>
<dbReference type="Proteomes" id="UP000190852">
    <property type="component" value="Unassembled WGS sequence"/>
</dbReference>
<sequence>MWMNFGIKDLIDVLLVAFFLYQTYKLMKSSGTLGIFSGVVSFVVVWILMSQILEMRLMGAILDKFISVGFVVLIVLFQDEIRRFLLALGSHKGWKFLAKLFSTREDTGEKEGKYIAPVVLSCMNMARKKTGALIVVERDMDLALYEHTGEMFNADVNARLIENIFFKNSPLHDGAMIISDNKIRAAGCILPVAQNANIPKELGLRHRSGLGMSMETDAMVIIVSEERGRISVAHLGNLCVNVSAEELQQILSGEREVTNFC</sequence>
<comment type="subunit">
    <text evidence="10">Probably a homodimer.</text>
</comment>
<comment type="function">
    <text evidence="10">Catalyzes the condensation of 2 ATP molecules into cyclic di-AMP (c-di-AMP), a second messenger used to regulate differing processes in different bacteria.</text>
</comment>
<dbReference type="FunFam" id="3.40.1700.10:FF:000002">
    <property type="entry name" value="Diadenylate cyclase"/>
    <property type="match status" value="1"/>
</dbReference>
<dbReference type="InterPro" id="IPR045585">
    <property type="entry name" value="CdaA_N"/>
</dbReference>
<keyword evidence="8 10" id="KW-1133">Transmembrane helix</keyword>
<dbReference type="PROSITE" id="PS51794">
    <property type="entry name" value="DAC"/>
    <property type="match status" value="1"/>
</dbReference>
<dbReference type="PIRSF" id="PIRSF004793">
    <property type="entry name" value="UCP004793"/>
    <property type="match status" value="1"/>
</dbReference>
<evidence type="ECO:0000256" key="4">
    <source>
        <dbReference type="ARBA" id="ARBA00022692"/>
    </source>
</evidence>
<comment type="caution">
    <text evidence="10">Lacks conserved residue(s) required for the propagation of feature annotation.</text>
</comment>
<proteinExistence type="inferred from homology"/>
<keyword evidence="9 10" id="KW-0472">Membrane</keyword>
<keyword evidence="2 10" id="KW-1003">Cell membrane</keyword>
<evidence type="ECO:0000256" key="10">
    <source>
        <dbReference type="HAMAP-Rule" id="MF_01499"/>
    </source>
</evidence>
<feature type="transmembrane region" description="Helical" evidence="10">
    <location>
        <begin position="55"/>
        <end position="77"/>
    </location>
</feature>
<keyword evidence="3 10" id="KW-0808">Transferase</keyword>
<dbReference type="InterPro" id="IPR036888">
    <property type="entry name" value="DNA_integrity_DisA_N_sf"/>
</dbReference>
<evidence type="ECO:0000256" key="5">
    <source>
        <dbReference type="ARBA" id="ARBA00022695"/>
    </source>
</evidence>
<dbReference type="HAMAP" id="MF_01499">
    <property type="entry name" value="DacA"/>
    <property type="match status" value="1"/>
</dbReference>
<dbReference type="GO" id="GO:0004016">
    <property type="term" value="F:adenylate cyclase activity"/>
    <property type="evidence" value="ECO:0007669"/>
    <property type="project" value="UniProtKB-UniRule"/>
</dbReference>
<feature type="domain" description="DAC" evidence="11">
    <location>
        <begin position="78"/>
        <end position="244"/>
    </location>
</feature>
<evidence type="ECO:0000256" key="7">
    <source>
        <dbReference type="ARBA" id="ARBA00022840"/>
    </source>
</evidence>
<dbReference type="GO" id="GO:0005524">
    <property type="term" value="F:ATP binding"/>
    <property type="evidence" value="ECO:0007669"/>
    <property type="project" value="UniProtKB-UniRule"/>
</dbReference>
<dbReference type="GO" id="GO:0006171">
    <property type="term" value="P:cAMP biosynthetic process"/>
    <property type="evidence" value="ECO:0007669"/>
    <property type="project" value="InterPro"/>
</dbReference>
<dbReference type="Gene3D" id="3.40.1700.10">
    <property type="entry name" value="DNA integrity scanning protein, DisA, N-terminal domain"/>
    <property type="match status" value="1"/>
</dbReference>
<evidence type="ECO:0000256" key="3">
    <source>
        <dbReference type="ARBA" id="ARBA00022679"/>
    </source>
</evidence>
<evidence type="ECO:0000256" key="8">
    <source>
        <dbReference type="ARBA" id="ARBA00022989"/>
    </source>
</evidence>
<feature type="transmembrane region" description="Helical" evidence="10">
    <location>
        <begin position="31"/>
        <end position="49"/>
    </location>
</feature>
<keyword evidence="5 10" id="KW-0548">Nucleotidyltransferase</keyword>
<protein>
    <recommendedName>
        <fullName evidence="10">Diadenylate cyclase</fullName>
        <shortName evidence="10">DAC</shortName>
        <ecNumber evidence="10">2.7.7.85</ecNumber>
    </recommendedName>
    <alternativeName>
        <fullName evidence="10">Cyclic-di-AMP synthase</fullName>
        <shortName evidence="10">c-di-AMP synthase</shortName>
    </alternativeName>
</protein>
<evidence type="ECO:0000256" key="6">
    <source>
        <dbReference type="ARBA" id="ARBA00022741"/>
    </source>
</evidence>
<dbReference type="AlphaFoldDB" id="A0A1T5DNY3"/>
<dbReference type="InterPro" id="IPR003390">
    <property type="entry name" value="DNA_integrity_scan_DisA_N"/>
</dbReference>
<dbReference type="PANTHER" id="PTHR34185:SF1">
    <property type="entry name" value="DIADENYLATE CYCLASE"/>
    <property type="match status" value="1"/>
</dbReference>
<dbReference type="SUPFAM" id="SSF143597">
    <property type="entry name" value="YojJ-like"/>
    <property type="match status" value="1"/>
</dbReference>
<organism evidence="12 13">
    <name type="scientific">Parabacteroides chartae</name>
    <dbReference type="NCBI Taxonomy" id="1037355"/>
    <lineage>
        <taxon>Bacteria</taxon>
        <taxon>Pseudomonadati</taxon>
        <taxon>Bacteroidota</taxon>
        <taxon>Bacteroidia</taxon>
        <taxon>Bacteroidales</taxon>
        <taxon>Tannerellaceae</taxon>
        <taxon>Parabacteroides</taxon>
    </lineage>
</organism>
<dbReference type="InterPro" id="IPR014046">
    <property type="entry name" value="C-di-AMP_synthase"/>
</dbReference>
<keyword evidence="13" id="KW-1185">Reference proteome</keyword>
<dbReference type="PANTHER" id="PTHR34185">
    <property type="entry name" value="DIADENYLATE CYCLASE"/>
    <property type="match status" value="1"/>
</dbReference>
<reference evidence="13" key="1">
    <citation type="submission" date="2017-02" db="EMBL/GenBank/DDBJ databases">
        <authorList>
            <person name="Varghese N."/>
            <person name="Submissions S."/>
        </authorList>
    </citation>
    <scope>NUCLEOTIDE SEQUENCE [LARGE SCALE GENOMIC DNA]</scope>
    <source>
        <strain evidence="13">DSM 24967</strain>
    </source>
</reference>
<dbReference type="InterPro" id="IPR034701">
    <property type="entry name" value="CdaA"/>
</dbReference>
<evidence type="ECO:0000256" key="2">
    <source>
        <dbReference type="ARBA" id="ARBA00022475"/>
    </source>
</evidence>
<evidence type="ECO:0000259" key="11">
    <source>
        <dbReference type="PROSITE" id="PS51794"/>
    </source>
</evidence>
<dbReference type="RefSeq" id="WP_079683974.1">
    <property type="nucleotide sequence ID" value="NZ_FUYQ01000020.1"/>
</dbReference>
<comment type="similarity">
    <text evidence="10">Belongs to the adenylate cyclase family. DacA/CdaA subfamily.</text>
</comment>
<evidence type="ECO:0000256" key="1">
    <source>
        <dbReference type="ARBA" id="ARBA00000877"/>
    </source>
</evidence>
<dbReference type="EMBL" id="FUYQ01000020">
    <property type="protein sequence ID" value="SKB73301.1"/>
    <property type="molecule type" value="Genomic_DNA"/>
</dbReference>
<dbReference type="Pfam" id="PF02457">
    <property type="entry name" value="DAC"/>
    <property type="match status" value="1"/>
</dbReference>